<protein>
    <recommendedName>
        <fullName evidence="8">Sorting nexin-4</fullName>
    </recommendedName>
    <alternativeName>
        <fullName evidence="9">Autophagy-related protein 24</fullName>
    </alternativeName>
</protein>
<dbReference type="GO" id="GO:0015031">
    <property type="term" value="P:protein transport"/>
    <property type="evidence" value="ECO:0007669"/>
    <property type="project" value="TreeGrafter"/>
</dbReference>
<feature type="region of interest" description="Disordered" evidence="11">
    <location>
        <begin position="1"/>
        <end position="23"/>
    </location>
</feature>
<evidence type="ECO:0000256" key="10">
    <source>
        <dbReference type="SAM" id="Coils"/>
    </source>
</evidence>
<dbReference type="Proteomes" id="UP001306508">
    <property type="component" value="Unassembled WGS sequence"/>
</dbReference>
<proteinExistence type="inferred from homology"/>
<organism evidence="13 14">
    <name type="scientific">Arxiozyma heterogenica</name>
    <dbReference type="NCBI Taxonomy" id="278026"/>
    <lineage>
        <taxon>Eukaryota</taxon>
        <taxon>Fungi</taxon>
        <taxon>Dikarya</taxon>
        <taxon>Ascomycota</taxon>
        <taxon>Saccharomycotina</taxon>
        <taxon>Saccharomycetes</taxon>
        <taxon>Saccharomycetales</taxon>
        <taxon>Saccharomycetaceae</taxon>
        <taxon>Arxiozyma</taxon>
    </lineage>
</organism>
<keyword evidence="4" id="KW-0813">Transport</keyword>
<dbReference type="InterPro" id="IPR027267">
    <property type="entry name" value="AH/BAR_dom_sf"/>
</dbReference>
<dbReference type="AlphaFoldDB" id="A0AAN7W4T6"/>
<dbReference type="Gene3D" id="3.30.1520.10">
    <property type="entry name" value="Phox-like domain"/>
    <property type="match status" value="1"/>
</dbReference>
<dbReference type="GO" id="GO:0000422">
    <property type="term" value="P:autophagy of mitochondrion"/>
    <property type="evidence" value="ECO:0007669"/>
    <property type="project" value="TreeGrafter"/>
</dbReference>
<dbReference type="GO" id="GO:0032456">
    <property type="term" value="P:endocytic recycling"/>
    <property type="evidence" value="ECO:0007669"/>
    <property type="project" value="TreeGrafter"/>
</dbReference>
<keyword evidence="14" id="KW-1185">Reference proteome</keyword>
<evidence type="ECO:0000256" key="1">
    <source>
        <dbReference type="ARBA" id="ARBA00004184"/>
    </source>
</evidence>
<dbReference type="PANTHER" id="PTHR45949">
    <property type="entry name" value="SORTING NEXIN-4"/>
    <property type="match status" value="1"/>
</dbReference>
<dbReference type="GO" id="GO:0061709">
    <property type="term" value="P:reticulophagy"/>
    <property type="evidence" value="ECO:0007669"/>
    <property type="project" value="TreeGrafter"/>
</dbReference>
<evidence type="ECO:0000313" key="13">
    <source>
        <dbReference type="EMBL" id="KAK5781251.1"/>
    </source>
</evidence>
<evidence type="ECO:0000256" key="5">
    <source>
        <dbReference type="ARBA" id="ARBA00022490"/>
    </source>
</evidence>
<gene>
    <name evidence="13" type="ORF">RI543_001295</name>
</gene>
<dbReference type="GO" id="GO:0000407">
    <property type="term" value="C:phagophore assembly site"/>
    <property type="evidence" value="ECO:0007669"/>
    <property type="project" value="TreeGrafter"/>
</dbReference>
<dbReference type="GO" id="GO:0034727">
    <property type="term" value="P:piecemeal microautophagy of the nucleus"/>
    <property type="evidence" value="ECO:0007669"/>
    <property type="project" value="TreeGrafter"/>
</dbReference>
<evidence type="ECO:0000256" key="6">
    <source>
        <dbReference type="ARBA" id="ARBA00023121"/>
    </source>
</evidence>
<dbReference type="EMBL" id="JAWIZZ010000037">
    <property type="protein sequence ID" value="KAK5781251.1"/>
    <property type="molecule type" value="Genomic_DNA"/>
</dbReference>
<feature type="coiled-coil region" evidence="10">
    <location>
        <begin position="382"/>
        <end position="416"/>
    </location>
</feature>
<keyword evidence="10" id="KW-0175">Coiled coil</keyword>
<evidence type="ECO:0000259" key="12">
    <source>
        <dbReference type="PROSITE" id="PS50195"/>
    </source>
</evidence>
<dbReference type="InterPro" id="IPR001683">
    <property type="entry name" value="PX_dom"/>
</dbReference>
<dbReference type="GO" id="GO:0005769">
    <property type="term" value="C:early endosome"/>
    <property type="evidence" value="ECO:0007669"/>
    <property type="project" value="TreeGrafter"/>
</dbReference>
<dbReference type="Pfam" id="PF00787">
    <property type="entry name" value="PX"/>
    <property type="match status" value="1"/>
</dbReference>
<dbReference type="CDD" id="cd06863">
    <property type="entry name" value="PX_Atg24p"/>
    <property type="match status" value="1"/>
</dbReference>
<comment type="similarity">
    <text evidence="3">Belongs to the sorting nexin family.</text>
</comment>
<reference evidence="14" key="1">
    <citation type="submission" date="2023-07" db="EMBL/GenBank/DDBJ databases">
        <title>A draft genome of Kazachstania heterogenica Y-27499.</title>
        <authorList>
            <person name="Donic C."/>
            <person name="Kralova J.S."/>
            <person name="Fidel L."/>
            <person name="Ben-Dor S."/>
            <person name="Jung S."/>
        </authorList>
    </citation>
    <scope>NUCLEOTIDE SEQUENCE [LARGE SCALE GENOMIC DNA]</scope>
    <source>
        <strain evidence="14">Y27499</strain>
    </source>
</reference>
<evidence type="ECO:0000256" key="3">
    <source>
        <dbReference type="ARBA" id="ARBA00010883"/>
    </source>
</evidence>
<keyword evidence="6" id="KW-0446">Lipid-binding</keyword>
<dbReference type="PROSITE" id="PS50195">
    <property type="entry name" value="PX"/>
    <property type="match status" value="1"/>
</dbReference>
<dbReference type="PANTHER" id="PTHR45949:SF2">
    <property type="entry name" value="SORTING NEXIN-4"/>
    <property type="match status" value="1"/>
</dbReference>
<sequence>MTEPSNASHKTPIKQDISNTNENSQDCDILSIRNNKSKTKYILEVRVSDPQKIHGDRGSSGSYVSYQISTKTNNPSYHTSNFKNNQDTTKVDYDMDKIIVVHRRYSDLLLLQEILYNDHPTCIIPPLPDKKVFQYIAGDRFSQRFTQKRCHSLQKFLRRIACHPILSESNVLRMFLTSDDWEAYKKNLAKVLPSTKEEVTDSFMNAFKSVHNQSEEFVEVKEKNDRLNHTIIKLDKIFHKIIKKNDFISEDFSKLGTNLQELNDLIKRNQESGECNINDSNDEKLSQNLKSFTNGIIQLSYGLSDLNKYLDYEYVVDLKSLEHFIDSMRQLVKLKDQKQIDYEELNEYLTKAVKMRDNLISGYGGTNFFTNKLEEMAGINQESVRREKINKLENKINSLNNELESAKKIADAFEKETLKEIKLFEETKTKELKESLGSLADNHIKFYEKMLETWTEIDANLK</sequence>
<dbReference type="SUPFAM" id="SSF64268">
    <property type="entry name" value="PX domain"/>
    <property type="match status" value="1"/>
</dbReference>
<comment type="subcellular location">
    <subcellularLocation>
        <location evidence="2">Cytoplasm</location>
    </subcellularLocation>
    <subcellularLocation>
        <location evidence="1">Endomembrane system</location>
        <topology evidence="1">Peripheral membrane protein</topology>
    </subcellularLocation>
</comment>
<evidence type="ECO:0000256" key="8">
    <source>
        <dbReference type="ARBA" id="ARBA00040748"/>
    </source>
</evidence>
<evidence type="ECO:0000256" key="9">
    <source>
        <dbReference type="ARBA" id="ARBA00041273"/>
    </source>
</evidence>
<dbReference type="InterPro" id="IPR036871">
    <property type="entry name" value="PX_dom_sf"/>
</dbReference>
<evidence type="ECO:0000256" key="11">
    <source>
        <dbReference type="SAM" id="MobiDB-lite"/>
    </source>
</evidence>
<evidence type="ECO:0000313" key="14">
    <source>
        <dbReference type="Proteomes" id="UP001306508"/>
    </source>
</evidence>
<evidence type="ECO:0000256" key="7">
    <source>
        <dbReference type="ARBA" id="ARBA00023136"/>
    </source>
</evidence>
<feature type="domain" description="PX" evidence="12">
    <location>
        <begin position="44"/>
        <end position="183"/>
    </location>
</feature>
<accession>A0AAN7W4T6</accession>
<evidence type="ECO:0000256" key="4">
    <source>
        <dbReference type="ARBA" id="ARBA00022448"/>
    </source>
</evidence>
<evidence type="ECO:0000256" key="2">
    <source>
        <dbReference type="ARBA" id="ARBA00004496"/>
    </source>
</evidence>
<name>A0AAN7W4T6_9SACH</name>
<dbReference type="Gene3D" id="1.20.1270.60">
    <property type="entry name" value="Arfaptin homology (AH) domain/BAR domain"/>
    <property type="match status" value="1"/>
</dbReference>
<comment type="caution">
    <text evidence="13">The sequence shown here is derived from an EMBL/GenBank/DDBJ whole genome shotgun (WGS) entry which is preliminary data.</text>
</comment>
<keyword evidence="7" id="KW-0472">Membrane</keyword>
<dbReference type="GO" id="GO:0032266">
    <property type="term" value="F:phosphatidylinositol-3-phosphate binding"/>
    <property type="evidence" value="ECO:0007669"/>
    <property type="project" value="UniProtKB-ARBA"/>
</dbReference>
<dbReference type="SMART" id="SM00312">
    <property type="entry name" value="PX"/>
    <property type="match status" value="1"/>
</dbReference>
<keyword evidence="5" id="KW-0963">Cytoplasm</keyword>